<evidence type="ECO:0000256" key="1">
    <source>
        <dbReference type="SAM" id="Phobius"/>
    </source>
</evidence>
<keyword evidence="1" id="KW-1133">Transmembrane helix</keyword>
<protein>
    <submittedName>
        <fullName evidence="2">Uncharacterized protein</fullName>
    </submittedName>
</protein>
<dbReference type="AlphaFoldDB" id="A0A7U4TI12"/>
<dbReference type="Pfam" id="PF09673">
    <property type="entry name" value="TrbC_Ftype"/>
    <property type="match status" value="1"/>
</dbReference>
<dbReference type="OrthoDB" id="5391856at2"/>
<gene>
    <name evidence="2" type="ORF">HS1_001012</name>
</gene>
<keyword evidence="1" id="KW-0472">Membrane</keyword>
<evidence type="ECO:0000313" key="3">
    <source>
        <dbReference type="Proteomes" id="UP000070560"/>
    </source>
</evidence>
<proteinExistence type="predicted"/>
<reference evidence="2 3" key="1">
    <citation type="submission" date="2015-10" db="EMBL/GenBank/DDBJ databases">
        <title>Candidatus Desulfofervidus auxilii, a hydrogenotrophic sulfate-reducing bacterium involved in the thermophilic anaerobic oxidation of methane.</title>
        <authorList>
            <person name="Krukenberg V."/>
            <person name="Richter M."/>
            <person name="Wegener G."/>
        </authorList>
    </citation>
    <scope>NUCLEOTIDE SEQUENCE [LARGE SCALE GENOMIC DNA]</scope>
    <source>
        <strain evidence="2 3">HS1</strain>
    </source>
</reference>
<keyword evidence="1" id="KW-0812">Transmembrane</keyword>
<organism evidence="2 3">
    <name type="scientific">Desulfofervidus auxilii</name>
    <dbReference type="NCBI Taxonomy" id="1621989"/>
    <lineage>
        <taxon>Bacteria</taxon>
        <taxon>Pseudomonadati</taxon>
        <taxon>Thermodesulfobacteriota</taxon>
        <taxon>Candidatus Desulfofervidia</taxon>
        <taxon>Candidatus Desulfofervidales</taxon>
        <taxon>Candidatus Desulfofervidaceae</taxon>
        <taxon>Candidatus Desulfofervidus</taxon>
    </lineage>
</organism>
<dbReference type="RefSeq" id="WP_066061869.1">
    <property type="nucleotide sequence ID" value="NZ_CP013015.1"/>
</dbReference>
<feature type="transmembrane region" description="Helical" evidence="1">
    <location>
        <begin position="12"/>
        <end position="33"/>
    </location>
</feature>
<dbReference type="Proteomes" id="UP000070560">
    <property type="component" value="Chromosome"/>
</dbReference>
<name>A0A7U4TI12_DESA2</name>
<dbReference type="InterPro" id="IPR019106">
    <property type="entry name" value="T4SS_TrbC"/>
</dbReference>
<dbReference type="KEGG" id="daw:HS1_001012"/>
<evidence type="ECO:0000313" key="2">
    <source>
        <dbReference type="EMBL" id="AMM40816.1"/>
    </source>
</evidence>
<accession>A0A7U4TI12</accession>
<sequence>MKKYPSVVKTLFILALTIIIGVILFMAIPFLVYGEGNTEAVKKAQRQVEELQKQLQVNPELNRYYQQAQKQALKQVREFRKKRAQEIQAYNRLLQKQYGINMELSGKASGISTDMNHYLMPDERIYIFMSSSVPMVTWNNYAEDIDKIRDPNIVMVLRGCIGGCEHIKPTLKFIQKIIVPKGFSSVDTSREGWEEELKKKARRVQIWIDPLLFRYYRITEVPCIVYAKDVHPMDELSEGLKENLEGKPHYWKVYGDWKLSYMLEKLYEQSNARNVKKIIEALNRSWYSSGGEQQEKTRGSSQSKR</sequence>
<dbReference type="EMBL" id="CP013015">
    <property type="protein sequence ID" value="AMM40816.1"/>
    <property type="molecule type" value="Genomic_DNA"/>
</dbReference>
<keyword evidence="3" id="KW-1185">Reference proteome</keyword>